<evidence type="ECO:0000256" key="3">
    <source>
        <dbReference type="ARBA" id="ARBA00022832"/>
    </source>
</evidence>
<dbReference type="InterPro" id="IPR052377">
    <property type="entry name" value="Mitochondrial_ECH-domain"/>
</dbReference>
<feature type="compositionally biased region" description="Basic and acidic residues" evidence="10">
    <location>
        <begin position="442"/>
        <end position="453"/>
    </location>
</feature>
<organism evidence="11 12">
    <name type="scientific">Camelus dromedarius</name>
    <name type="common">Dromedary</name>
    <name type="synonym">Arabian camel</name>
    <dbReference type="NCBI Taxonomy" id="9838"/>
    <lineage>
        <taxon>Eukaryota</taxon>
        <taxon>Metazoa</taxon>
        <taxon>Chordata</taxon>
        <taxon>Craniata</taxon>
        <taxon>Vertebrata</taxon>
        <taxon>Euteleostomi</taxon>
        <taxon>Mammalia</taxon>
        <taxon>Eutheria</taxon>
        <taxon>Laurasiatheria</taxon>
        <taxon>Artiodactyla</taxon>
        <taxon>Tylopoda</taxon>
        <taxon>Camelidae</taxon>
        <taxon>Camelus</taxon>
    </lineage>
</organism>
<dbReference type="GO" id="GO:0006631">
    <property type="term" value="P:fatty acid metabolic process"/>
    <property type="evidence" value="ECO:0007669"/>
    <property type="project" value="UniProtKB-KW"/>
</dbReference>
<keyword evidence="9" id="KW-0175">Coiled coil</keyword>
<dbReference type="EMBL" id="JWIN03000035">
    <property type="protein sequence ID" value="KAB1254118.1"/>
    <property type="molecule type" value="Genomic_DNA"/>
</dbReference>
<protein>
    <recommendedName>
        <fullName evidence="8">Enoyl-CoA hydratase domain-containing protein 3, mitochondrial</fullName>
    </recommendedName>
</protein>
<comment type="subcellular location">
    <subcellularLocation>
        <location evidence="1">Mitochondrion</location>
    </subcellularLocation>
</comment>
<sequence length="818" mass="90364">MKKGLEEVGESSCGTCGCWAVRGEDCELLVESAPGGGGGRCREQLQAVVTQWGVAVMQEKSINSRDRKNRTALHLACVSGQSSVWLSLSSGIGSGCFVTRKARQLSSRLYNARMMDAHCLAGTWCDPNLEDDSQNTALHTSSWLRIRQLQHSCSLNANLEAINEKVQHPRFAKPVQAWQEPMINNELFEDCPSSEAKDGVLKPGTSTSFEDNNSDNKNEDVVTTFPQPLTEIPGFSRPAFPAPEPLTSSAVLAVTEVGGNKQFSSVPLRKEEESNWKEQLDEYEDGQGPTEEWERGREQGAFRGDPSDWDSTSLSPNNAAGQRAQHLKVDKCPLVSQSVTTDQSAPTELRQTAPVDKDQMNIGAVSLSENAALRGLCESQLPENSSSKEGLVDEFVNETLRCLYAFNLHIHFSADLDFQRAAEEEQERRDGSENNLSQVEVEENRNKSSELKGSETMCDGNCYKGLTQQRKRGKTDDQQFPALQKGNSDRSRADSVRLFKIQNAVHSFRRLIEHKEADYELLRGRLKNMENKVNRLQKELLETRETNSQLEHQNVAWEQEICNVRSIVLSNPKKRNALSLAMLKSLQKDILHEAESQDLKVIVISAEGPVFSSGHDLKELTDEQGPDYHAEVFRTCSEVMMMIQNHPVPVIAMVNGLATAAGCQLVASCDIAVASDKSSFATPGVNIGLFCSTPGVALGRAVPRKVALEMLFTGEAMSAQEALLHGLLSRVVPEERLEEETMRIARKVASLSRPVVSLGKAAFYRQLAQDLRTAYHLASQTMVDNLGLPDGQEGIKAFLQKRKPVWSHRVASSEDPGP</sequence>
<dbReference type="InterPro" id="IPR001753">
    <property type="entry name" value="Enoyl-CoA_hydra/iso"/>
</dbReference>
<comment type="similarity">
    <text evidence="2">Belongs to the enoyl-CoA hydratase/isomerase family.</text>
</comment>
<keyword evidence="6" id="KW-0496">Mitochondrion</keyword>
<keyword evidence="12" id="KW-1185">Reference proteome</keyword>
<feature type="region of interest" description="Disordered" evidence="10">
    <location>
        <begin position="468"/>
        <end position="491"/>
    </location>
</feature>
<feature type="region of interest" description="Disordered" evidence="10">
    <location>
        <begin position="193"/>
        <end position="221"/>
    </location>
</feature>
<feature type="coiled-coil region" evidence="9">
    <location>
        <begin position="512"/>
        <end position="560"/>
    </location>
</feature>
<feature type="region of interest" description="Disordered" evidence="10">
    <location>
        <begin position="423"/>
        <end position="454"/>
    </location>
</feature>
<proteinExistence type="inferred from homology"/>
<dbReference type="SUPFAM" id="SSF48403">
    <property type="entry name" value="Ankyrin repeat"/>
    <property type="match status" value="1"/>
</dbReference>
<evidence type="ECO:0000256" key="2">
    <source>
        <dbReference type="ARBA" id="ARBA00005254"/>
    </source>
</evidence>
<dbReference type="CDD" id="cd06558">
    <property type="entry name" value="crotonase-like"/>
    <property type="match status" value="1"/>
</dbReference>
<evidence type="ECO:0000256" key="9">
    <source>
        <dbReference type="SAM" id="Coils"/>
    </source>
</evidence>
<dbReference type="AlphaFoldDB" id="A0A5N4C5F4"/>
<dbReference type="SUPFAM" id="SSF52096">
    <property type="entry name" value="ClpP/crotonase"/>
    <property type="match status" value="1"/>
</dbReference>
<evidence type="ECO:0000256" key="10">
    <source>
        <dbReference type="SAM" id="MobiDB-lite"/>
    </source>
</evidence>
<keyword evidence="4" id="KW-0809">Transit peptide</keyword>
<dbReference type="GO" id="GO:0005739">
    <property type="term" value="C:mitochondrion"/>
    <property type="evidence" value="ECO:0007669"/>
    <property type="project" value="UniProtKB-SubCell"/>
</dbReference>
<dbReference type="PANTHER" id="PTHR43602:SF1">
    <property type="entry name" value="ENOYL-COA HYDRATASE DOMAIN-CONTAINING PROTEIN 3, MITOCHONDRIAL"/>
    <property type="match status" value="1"/>
</dbReference>
<evidence type="ECO:0000256" key="1">
    <source>
        <dbReference type="ARBA" id="ARBA00004173"/>
    </source>
</evidence>
<feature type="compositionally biased region" description="Basic and acidic residues" evidence="10">
    <location>
        <begin position="268"/>
        <end position="280"/>
    </location>
</feature>
<dbReference type="Gene3D" id="1.25.40.20">
    <property type="entry name" value="Ankyrin repeat-containing domain"/>
    <property type="match status" value="1"/>
</dbReference>
<dbReference type="PANTHER" id="PTHR43602">
    <property type="match status" value="1"/>
</dbReference>
<feature type="compositionally biased region" description="Basic and acidic residues" evidence="10">
    <location>
        <begin position="423"/>
        <end position="432"/>
    </location>
</feature>
<comment type="caution">
    <text evidence="11">The sequence shown here is derived from an EMBL/GenBank/DDBJ whole genome shotgun (WGS) entry which is preliminary data.</text>
</comment>
<feature type="compositionally biased region" description="Polar residues" evidence="10">
    <location>
        <begin position="335"/>
        <end position="350"/>
    </location>
</feature>
<dbReference type="InterPro" id="IPR014748">
    <property type="entry name" value="Enoyl-CoA_hydra_C"/>
</dbReference>
<dbReference type="NCBIfam" id="NF006008">
    <property type="entry name" value="PRK08139.1"/>
    <property type="match status" value="1"/>
</dbReference>
<evidence type="ECO:0000256" key="6">
    <source>
        <dbReference type="ARBA" id="ARBA00023128"/>
    </source>
</evidence>
<evidence type="ECO:0000313" key="11">
    <source>
        <dbReference type="EMBL" id="KAB1254118.1"/>
    </source>
</evidence>
<evidence type="ECO:0000256" key="7">
    <source>
        <dbReference type="ARBA" id="ARBA00037410"/>
    </source>
</evidence>
<dbReference type="InterPro" id="IPR029045">
    <property type="entry name" value="ClpP/crotonase-like_dom_sf"/>
</dbReference>
<gene>
    <name evidence="11" type="ORF">Cadr_000027064</name>
</gene>
<feature type="region of interest" description="Disordered" evidence="10">
    <location>
        <begin position="265"/>
        <end position="357"/>
    </location>
</feature>
<dbReference type="Gene3D" id="1.10.12.10">
    <property type="entry name" value="Lyase 2-enoyl-coa Hydratase, Chain A, domain 2"/>
    <property type="match status" value="1"/>
</dbReference>
<dbReference type="Proteomes" id="UP000299084">
    <property type="component" value="Unassembled WGS sequence"/>
</dbReference>
<keyword evidence="3" id="KW-0276">Fatty acid metabolism</keyword>
<name>A0A5N4C5F4_CAMDR</name>
<evidence type="ECO:0000256" key="5">
    <source>
        <dbReference type="ARBA" id="ARBA00023098"/>
    </source>
</evidence>
<evidence type="ECO:0000256" key="4">
    <source>
        <dbReference type="ARBA" id="ARBA00022946"/>
    </source>
</evidence>
<dbReference type="InterPro" id="IPR036770">
    <property type="entry name" value="Ankyrin_rpt-contain_sf"/>
</dbReference>
<accession>A0A5N4C5F4</accession>
<dbReference type="GO" id="GO:0016836">
    <property type="term" value="F:hydro-lyase activity"/>
    <property type="evidence" value="ECO:0007669"/>
    <property type="project" value="TreeGrafter"/>
</dbReference>
<feature type="compositionally biased region" description="Polar residues" evidence="10">
    <location>
        <begin position="309"/>
        <end position="320"/>
    </location>
</feature>
<evidence type="ECO:0000256" key="8">
    <source>
        <dbReference type="ARBA" id="ARBA00040545"/>
    </source>
</evidence>
<comment type="function">
    <text evidence="7">May play a role in fatty acid biosynthesis and insulin sensitivity.</text>
</comment>
<dbReference type="Pfam" id="PF00378">
    <property type="entry name" value="ECH_1"/>
    <property type="match status" value="1"/>
</dbReference>
<evidence type="ECO:0000313" key="12">
    <source>
        <dbReference type="Proteomes" id="UP000299084"/>
    </source>
</evidence>
<reference evidence="11 12" key="1">
    <citation type="journal article" date="2019" name="Mol. Ecol. Resour.">
        <title>Improving Illumina assemblies with Hi-C and long reads: an example with the North African dromedary.</title>
        <authorList>
            <person name="Elbers J.P."/>
            <person name="Rogers M.F."/>
            <person name="Perelman P.L."/>
            <person name="Proskuryakova A.A."/>
            <person name="Serdyukova N.A."/>
            <person name="Johnson W.E."/>
            <person name="Horin P."/>
            <person name="Corander J."/>
            <person name="Murphy D."/>
            <person name="Burger P.A."/>
        </authorList>
    </citation>
    <scope>NUCLEOTIDE SEQUENCE [LARGE SCALE GENOMIC DNA]</scope>
    <source>
        <strain evidence="11">Drom800</strain>
        <tissue evidence="11">Blood</tissue>
    </source>
</reference>
<keyword evidence="5" id="KW-0443">Lipid metabolism</keyword>
<dbReference type="Gene3D" id="3.90.226.10">
    <property type="entry name" value="2-enoyl-CoA Hydratase, Chain A, domain 1"/>
    <property type="match status" value="1"/>
</dbReference>